<evidence type="ECO:0000313" key="3">
    <source>
        <dbReference type="EMBL" id="KAF1810265.1"/>
    </source>
</evidence>
<evidence type="ECO:0000313" key="5">
    <source>
        <dbReference type="RefSeq" id="XP_033531896.1"/>
    </source>
</evidence>
<organism evidence="3">
    <name type="scientific">Eremomyces bilateralis CBS 781.70</name>
    <dbReference type="NCBI Taxonomy" id="1392243"/>
    <lineage>
        <taxon>Eukaryota</taxon>
        <taxon>Fungi</taxon>
        <taxon>Dikarya</taxon>
        <taxon>Ascomycota</taxon>
        <taxon>Pezizomycotina</taxon>
        <taxon>Dothideomycetes</taxon>
        <taxon>Dothideomycetes incertae sedis</taxon>
        <taxon>Eremomycetales</taxon>
        <taxon>Eremomycetaceae</taxon>
        <taxon>Eremomyces</taxon>
    </lineage>
</organism>
<sequence length="189" mass="22017">MAVEETIPRDLERSEIHPGSAAEEESEDEPDPWDGLTYRETFEIFWPALWRAILLGLPPVLVFVLCILTSGYTPYRNPAQSITYPIWSTLQYASFTMVIVLVGWAVIYRAIIAGCRRCWPGATQRFFERMERSPGMEVVELAGRKRKERRRKEEERRRKEEERREISGNVTEKTPLLRKSPEIQKAESS</sequence>
<feature type="transmembrane region" description="Helical" evidence="2">
    <location>
        <begin position="48"/>
        <end position="72"/>
    </location>
</feature>
<name>A0A6G1FWJ8_9PEZI</name>
<reference evidence="3 5" key="1">
    <citation type="submission" date="2020-01" db="EMBL/GenBank/DDBJ databases">
        <authorList>
            <consortium name="DOE Joint Genome Institute"/>
            <person name="Haridas S."/>
            <person name="Albert R."/>
            <person name="Binder M."/>
            <person name="Bloem J."/>
            <person name="Labutti K."/>
            <person name="Salamov A."/>
            <person name="Andreopoulos B."/>
            <person name="Baker S.E."/>
            <person name="Barry K."/>
            <person name="Bills G."/>
            <person name="Bluhm B.H."/>
            <person name="Cannon C."/>
            <person name="Castanera R."/>
            <person name="Culley D.E."/>
            <person name="Daum C."/>
            <person name="Ezra D."/>
            <person name="Gonzalez J.B."/>
            <person name="Henrissat B."/>
            <person name="Kuo A."/>
            <person name="Liang C."/>
            <person name="Lipzen A."/>
            <person name="Lutzoni F."/>
            <person name="Magnuson J."/>
            <person name="Mondo S."/>
            <person name="Nolan M."/>
            <person name="Ohm R."/>
            <person name="Pangilinan J."/>
            <person name="Park H.-J."/>
            <person name="Ramirez L."/>
            <person name="Alfaro M."/>
            <person name="Sun H."/>
            <person name="Tritt A."/>
            <person name="Yoshinaga Y."/>
            <person name="Zwiers L.-H."/>
            <person name="Turgeon B.G."/>
            <person name="Goodwin S.B."/>
            <person name="Spatafora J.W."/>
            <person name="Crous P.W."/>
            <person name="Grigoriev I.V."/>
        </authorList>
    </citation>
    <scope>NUCLEOTIDE SEQUENCE</scope>
    <source>
        <strain evidence="3 5">CBS 781.70</strain>
    </source>
</reference>
<dbReference type="EMBL" id="ML975167">
    <property type="protein sequence ID" value="KAF1810265.1"/>
    <property type="molecule type" value="Genomic_DNA"/>
</dbReference>
<feature type="compositionally biased region" description="Basic and acidic residues" evidence="1">
    <location>
        <begin position="1"/>
        <end position="16"/>
    </location>
</feature>
<protein>
    <submittedName>
        <fullName evidence="3 5">Uncharacterized protein</fullName>
    </submittedName>
</protein>
<accession>A0A6G1FWJ8</accession>
<feature type="region of interest" description="Disordered" evidence="1">
    <location>
        <begin position="1"/>
        <end position="34"/>
    </location>
</feature>
<proteinExistence type="predicted"/>
<dbReference type="AlphaFoldDB" id="A0A6G1FWJ8"/>
<feature type="transmembrane region" description="Helical" evidence="2">
    <location>
        <begin position="92"/>
        <end position="111"/>
    </location>
</feature>
<evidence type="ECO:0000256" key="1">
    <source>
        <dbReference type="SAM" id="MobiDB-lite"/>
    </source>
</evidence>
<keyword evidence="2" id="KW-0472">Membrane</keyword>
<feature type="compositionally biased region" description="Basic and acidic residues" evidence="1">
    <location>
        <begin position="179"/>
        <end position="189"/>
    </location>
</feature>
<evidence type="ECO:0000256" key="2">
    <source>
        <dbReference type="SAM" id="Phobius"/>
    </source>
</evidence>
<evidence type="ECO:0000313" key="4">
    <source>
        <dbReference type="Proteomes" id="UP000504638"/>
    </source>
</evidence>
<feature type="compositionally biased region" description="Basic and acidic residues" evidence="1">
    <location>
        <begin position="151"/>
        <end position="166"/>
    </location>
</feature>
<reference evidence="5" key="3">
    <citation type="submission" date="2025-04" db="UniProtKB">
        <authorList>
            <consortium name="RefSeq"/>
        </authorList>
    </citation>
    <scope>IDENTIFICATION</scope>
    <source>
        <strain evidence="5">CBS 781.70</strain>
    </source>
</reference>
<feature type="compositionally biased region" description="Acidic residues" evidence="1">
    <location>
        <begin position="22"/>
        <end position="32"/>
    </location>
</feature>
<gene>
    <name evidence="3 5" type="ORF">P152DRAFT_106403</name>
</gene>
<feature type="region of interest" description="Disordered" evidence="1">
    <location>
        <begin position="143"/>
        <end position="189"/>
    </location>
</feature>
<keyword evidence="4" id="KW-1185">Reference proteome</keyword>
<keyword evidence="2" id="KW-1133">Transmembrane helix</keyword>
<dbReference type="RefSeq" id="XP_033531896.1">
    <property type="nucleotide sequence ID" value="XM_033673586.1"/>
</dbReference>
<reference evidence="5" key="2">
    <citation type="submission" date="2020-04" db="EMBL/GenBank/DDBJ databases">
        <authorList>
            <consortium name="NCBI Genome Project"/>
        </authorList>
    </citation>
    <scope>NUCLEOTIDE SEQUENCE</scope>
    <source>
        <strain evidence="5">CBS 781.70</strain>
    </source>
</reference>
<dbReference type="Proteomes" id="UP000504638">
    <property type="component" value="Unplaced"/>
</dbReference>
<dbReference type="GeneID" id="54414156"/>
<keyword evidence="2" id="KW-0812">Transmembrane</keyword>